<evidence type="ECO:0000313" key="13">
    <source>
        <dbReference type="EMBL" id="PTQ53626.1"/>
    </source>
</evidence>
<evidence type="ECO:0000256" key="3">
    <source>
        <dbReference type="ARBA" id="ARBA00018323"/>
    </source>
</evidence>
<comment type="similarity">
    <text evidence="1 9">Belongs to the precorrin methyltransferase family.</text>
</comment>
<evidence type="ECO:0000259" key="12">
    <source>
        <dbReference type="Pfam" id="PF02602"/>
    </source>
</evidence>
<reference evidence="13 14" key="1">
    <citation type="submission" date="2017-08" db="EMBL/GenBank/DDBJ databases">
        <title>Burning lignite coal seam in the remote Altai Mountains harbors a hydrogen-driven thermophilic microbial community.</title>
        <authorList>
            <person name="Kadnikov V.V."/>
            <person name="Mardanov A.V."/>
            <person name="Ivasenko D."/>
            <person name="Beletsky A.V."/>
            <person name="Karnachuk O.V."/>
            <person name="Ravin N.V."/>
        </authorList>
    </citation>
    <scope>NUCLEOTIDE SEQUENCE [LARGE SCALE GENOMIC DNA]</scope>
    <source>
        <strain evidence="13">AL33</strain>
    </source>
</reference>
<dbReference type="GO" id="GO:0019354">
    <property type="term" value="P:siroheme biosynthetic process"/>
    <property type="evidence" value="ECO:0007669"/>
    <property type="project" value="InterPro"/>
</dbReference>
<dbReference type="AlphaFoldDB" id="A0A2T5GBT3"/>
<dbReference type="InterPro" id="IPR003043">
    <property type="entry name" value="Uropor_MeTrfase_CS"/>
</dbReference>
<dbReference type="InterPro" id="IPR000878">
    <property type="entry name" value="4pyrrol_Mease"/>
</dbReference>
<dbReference type="EMBL" id="PEBV01000013">
    <property type="protein sequence ID" value="PTQ53626.1"/>
    <property type="molecule type" value="Genomic_DNA"/>
</dbReference>
<comment type="caution">
    <text evidence="13">The sequence shown here is derived from an EMBL/GenBank/DDBJ whole genome shotgun (WGS) entry which is preliminary data.</text>
</comment>
<evidence type="ECO:0000256" key="8">
    <source>
        <dbReference type="ARBA" id="ARBA00079776"/>
    </source>
</evidence>
<dbReference type="InterPro" id="IPR006366">
    <property type="entry name" value="CobA/CysG_C"/>
</dbReference>
<sequence>MTGRFEAKLRQRAGGGMDGGKVYLVGAGPGDAGLMTLRGRRLLAEADAIVIDRLAPARLLRYAREDAEVYHVGKAAGRHLVPQREVEALLIRLARRGLTVVRLKGGDPFVFGRGGEEVLALTKAGISWEVVPGITSAVAVPAYAGIPLTYRGVASAFTVVTGHRCACEEAQNPPVAAGEAPAPVDWSSLAKAGGTLVILMGVTQLPAITAQLIAFGRSPDTPAAVIQWGTRARERTVRARLGELAERARAAGIGSPAVIVVGELCALSEALAWYERLPLFGRRVVAVAETRERALAMAEAAEALGAEAVDLSLLPYARFDRSAVDRLLKGSGLGASAPGRGEAGRRALWVFRTALGVEAVWRALEARGLDARALSGIRIAAAGPGAEAALLRRGIRPDALLPEQEEDAPFDGRALFDRSARRFWATMAEPGAPVFVEAGSGLAAFGQKALERGMEGASCGASFERLSLWTVDGARLRARLERLLSDAVPPRIDLLWAESPATLAVGKAALDIASNAQAAPFVVIGGRAEDLPPSLEAGAPLSGAPTAERAGEGEPVEVPRRWR</sequence>
<dbReference type="PANTHER" id="PTHR45790">
    <property type="entry name" value="SIROHEME SYNTHASE-RELATED"/>
    <property type="match status" value="1"/>
</dbReference>
<dbReference type="EC" id="2.1.1.107" evidence="2"/>
<keyword evidence="7" id="KW-0627">Porphyrin biosynthesis</keyword>
<dbReference type="InterPro" id="IPR036108">
    <property type="entry name" value="4pyrrol_syn_uPrphyn_synt_sf"/>
</dbReference>
<feature type="compositionally biased region" description="Basic and acidic residues" evidence="10">
    <location>
        <begin position="549"/>
        <end position="563"/>
    </location>
</feature>
<dbReference type="CDD" id="cd11642">
    <property type="entry name" value="SUMT"/>
    <property type="match status" value="1"/>
</dbReference>
<evidence type="ECO:0000256" key="7">
    <source>
        <dbReference type="ARBA" id="ARBA00023244"/>
    </source>
</evidence>
<dbReference type="Gene3D" id="3.40.50.10090">
    <property type="match status" value="1"/>
</dbReference>
<keyword evidence="5 9" id="KW-0808">Transferase</keyword>
<dbReference type="Gene3D" id="3.30.950.10">
    <property type="entry name" value="Methyltransferase, Cobalt-precorrin-4 Transmethylase, Domain 2"/>
    <property type="match status" value="1"/>
</dbReference>
<dbReference type="InterPro" id="IPR003754">
    <property type="entry name" value="4pyrrol_synth_uPrphyn_synth"/>
</dbReference>
<evidence type="ECO:0000259" key="11">
    <source>
        <dbReference type="Pfam" id="PF00590"/>
    </source>
</evidence>
<dbReference type="GO" id="GO:0004852">
    <property type="term" value="F:uroporphyrinogen-III synthase activity"/>
    <property type="evidence" value="ECO:0007669"/>
    <property type="project" value="InterPro"/>
</dbReference>
<gene>
    <name evidence="13" type="ORF">HSCHL_1691</name>
</gene>
<dbReference type="FunFam" id="3.40.1010.10:FF:000001">
    <property type="entry name" value="Siroheme synthase"/>
    <property type="match status" value="1"/>
</dbReference>
<evidence type="ECO:0000256" key="9">
    <source>
        <dbReference type="RuleBase" id="RU003960"/>
    </source>
</evidence>
<dbReference type="PROSITE" id="PS00839">
    <property type="entry name" value="SUMT_1"/>
    <property type="match status" value="1"/>
</dbReference>
<name>A0A2T5GBT3_HYDSH</name>
<dbReference type="InterPro" id="IPR035996">
    <property type="entry name" value="4pyrrol_Methylase_sf"/>
</dbReference>
<dbReference type="GO" id="GO:0004851">
    <property type="term" value="F:uroporphyrin-III C-methyltransferase activity"/>
    <property type="evidence" value="ECO:0007669"/>
    <property type="project" value="UniProtKB-EC"/>
</dbReference>
<feature type="domain" description="Tetrapyrrole methylase" evidence="11">
    <location>
        <begin position="21"/>
        <end position="245"/>
    </location>
</feature>
<dbReference type="Pfam" id="PF02602">
    <property type="entry name" value="HEM4"/>
    <property type="match status" value="1"/>
</dbReference>
<evidence type="ECO:0000256" key="2">
    <source>
        <dbReference type="ARBA" id="ARBA00012162"/>
    </source>
</evidence>
<evidence type="ECO:0000256" key="1">
    <source>
        <dbReference type="ARBA" id="ARBA00005879"/>
    </source>
</evidence>
<feature type="domain" description="Tetrapyrrole biosynthesis uroporphyrinogen III synthase" evidence="12">
    <location>
        <begin position="297"/>
        <end position="406"/>
    </location>
</feature>
<organism evidence="13 14">
    <name type="scientific">Hydrogenibacillus schlegelii</name>
    <name type="common">Bacillus schlegelii</name>
    <dbReference type="NCBI Taxonomy" id="1484"/>
    <lineage>
        <taxon>Bacteria</taxon>
        <taxon>Bacillati</taxon>
        <taxon>Bacillota</taxon>
        <taxon>Bacilli</taxon>
        <taxon>Bacillales</taxon>
        <taxon>Bacillales Family X. Incertae Sedis</taxon>
        <taxon>Hydrogenibacillus</taxon>
    </lineage>
</organism>
<evidence type="ECO:0000256" key="4">
    <source>
        <dbReference type="ARBA" id="ARBA00022603"/>
    </source>
</evidence>
<dbReference type="SUPFAM" id="SSF69618">
    <property type="entry name" value="HemD-like"/>
    <property type="match status" value="1"/>
</dbReference>
<dbReference type="Proteomes" id="UP000244180">
    <property type="component" value="Unassembled WGS sequence"/>
</dbReference>
<evidence type="ECO:0000256" key="5">
    <source>
        <dbReference type="ARBA" id="ARBA00022679"/>
    </source>
</evidence>
<dbReference type="PANTHER" id="PTHR45790:SF3">
    <property type="entry name" value="S-ADENOSYL-L-METHIONINE-DEPENDENT UROPORPHYRINOGEN III METHYLTRANSFERASE, CHLOROPLASTIC"/>
    <property type="match status" value="1"/>
</dbReference>
<protein>
    <recommendedName>
        <fullName evidence="3">Uroporphyrinogen-III C-methyltransferase</fullName>
        <ecNumber evidence="2">2.1.1.107</ecNumber>
    </recommendedName>
    <alternativeName>
        <fullName evidence="8">Uroporphyrinogen III methylase</fullName>
    </alternativeName>
</protein>
<dbReference type="SUPFAM" id="SSF53790">
    <property type="entry name" value="Tetrapyrrole methylase"/>
    <property type="match status" value="1"/>
</dbReference>
<keyword evidence="4 9" id="KW-0489">Methyltransferase</keyword>
<keyword evidence="6" id="KW-0949">S-adenosyl-L-methionine</keyword>
<dbReference type="PROSITE" id="PS00840">
    <property type="entry name" value="SUMT_2"/>
    <property type="match status" value="1"/>
</dbReference>
<proteinExistence type="inferred from homology"/>
<dbReference type="Gene3D" id="3.40.1010.10">
    <property type="entry name" value="Cobalt-precorrin-4 Transmethylase, Domain 1"/>
    <property type="match status" value="1"/>
</dbReference>
<dbReference type="GO" id="GO:0032259">
    <property type="term" value="P:methylation"/>
    <property type="evidence" value="ECO:0007669"/>
    <property type="project" value="UniProtKB-KW"/>
</dbReference>
<dbReference type="InterPro" id="IPR014777">
    <property type="entry name" value="4pyrrole_Mease_sub1"/>
</dbReference>
<evidence type="ECO:0000256" key="10">
    <source>
        <dbReference type="SAM" id="MobiDB-lite"/>
    </source>
</evidence>
<dbReference type="FunFam" id="3.30.950.10:FF:000001">
    <property type="entry name" value="Siroheme synthase"/>
    <property type="match status" value="1"/>
</dbReference>
<dbReference type="InterPro" id="IPR014776">
    <property type="entry name" value="4pyrrole_Mease_sub2"/>
</dbReference>
<accession>A0A2T5GBT3</accession>
<feature type="region of interest" description="Disordered" evidence="10">
    <location>
        <begin position="534"/>
        <end position="563"/>
    </location>
</feature>
<dbReference type="NCBIfam" id="NF004790">
    <property type="entry name" value="PRK06136.1"/>
    <property type="match status" value="1"/>
</dbReference>
<dbReference type="NCBIfam" id="TIGR01469">
    <property type="entry name" value="cobA_cysG_Cterm"/>
    <property type="match status" value="1"/>
</dbReference>
<dbReference type="InterPro" id="IPR050161">
    <property type="entry name" value="Siro_Cobalamin_biosynth"/>
</dbReference>
<evidence type="ECO:0000256" key="6">
    <source>
        <dbReference type="ARBA" id="ARBA00022691"/>
    </source>
</evidence>
<evidence type="ECO:0000313" key="14">
    <source>
        <dbReference type="Proteomes" id="UP000244180"/>
    </source>
</evidence>
<dbReference type="Pfam" id="PF00590">
    <property type="entry name" value="TP_methylase"/>
    <property type="match status" value="1"/>
</dbReference>